<evidence type="ECO:0000256" key="1">
    <source>
        <dbReference type="SAM" id="SignalP"/>
    </source>
</evidence>
<proteinExistence type="predicted"/>
<dbReference type="PANTHER" id="PTHR38589">
    <property type="entry name" value="BLR0621 PROTEIN"/>
    <property type="match status" value="1"/>
</dbReference>
<protein>
    <submittedName>
        <fullName evidence="2">L,D-peptidoglycan transpeptidase YkuD (ErfK/YbiS/YcfS/YnhG family)</fullName>
    </submittedName>
</protein>
<dbReference type="PANTHER" id="PTHR38589:SF1">
    <property type="entry name" value="BLR0621 PROTEIN"/>
    <property type="match status" value="1"/>
</dbReference>
<reference evidence="2 3" key="1">
    <citation type="submission" date="2019-03" db="EMBL/GenBank/DDBJ databases">
        <title>Sequencing the genomes of 1000 actinobacteria strains.</title>
        <authorList>
            <person name="Klenk H.-P."/>
        </authorList>
    </citation>
    <scope>NUCLEOTIDE SEQUENCE [LARGE SCALE GENOMIC DNA]</scope>
    <source>
        <strain evidence="2 3">DSM 18936</strain>
    </source>
</reference>
<feature type="chain" id="PRO_5038579075" evidence="1">
    <location>
        <begin position="21"/>
        <end position="273"/>
    </location>
</feature>
<keyword evidence="1" id="KW-0732">Signal</keyword>
<gene>
    <name evidence="2" type="ORF">BDK89_1348</name>
</gene>
<organism evidence="2 3">
    <name type="scientific">Ilumatobacter fluminis</name>
    <dbReference type="NCBI Taxonomy" id="467091"/>
    <lineage>
        <taxon>Bacteria</taxon>
        <taxon>Bacillati</taxon>
        <taxon>Actinomycetota</taxon>
        <taxon>Acidimicrobiia</taxon>
        <taxon>Acidimicrobiales</taxon>
        <taxon>Ilumatobacteraceae</taxon>
        <taxon>Ilumatobacter</taxon>
    </lineage>
</organism>
<dbReference type="RefSeq" id="WP_133868197.1">
    <property type="nucleotide sequence ID" value="NZ_SOAU01000001.1"/>
</dbReference>
<dbReference type="AlphaFoldDB" id="A0A4R7HYC0"/>
<accession>A0A4R7HYC0</accession>
<keyword evidence="3" id="KW-1185">Reference proteome</keyword>
<evidence type="ECO:0000313" key="2">
    <source>
        <dbReference type="EMBL" id="TDT15770.1"/>
    </source>
</evidence>
<sequence>MRLVALVVAAIAAVWGAVTDAFEAGSGAEATEVADRGVQHDPAAECDLTTVEALSADHPDVDQFIVMATDDWGDTTGTVEVAARGEGGTWLCQLGAMDAMYGRSGTRPLIDRRSGDGTTPAGVFPLGEVTAWDGEVFSMFGNSADPGVLVPYRDVKPEDCWGATKNTARYQHLVNDYRCPGPDDEWLAGITESYSHAAVIGANLDPISGDEPGEIPYAAAIFLHRYSYYSNGVPKPTSGCVSLQYDDLVATLRLIDPRLNPHFAIGPTDSLRS</sequence>
<name>A0A4R7HYC0_9ACTN</name>
<feature type="signal peptide" evidence="1">
    <location>
        <begin position="1"/>
        <end position="20"/>
    </location>
</feature>
<evidence type="ECO:0000313" key="3">
    <source>
        <dbReference type="Proteomes" id="UP000294558"/>
    </source>
</evidence>
<comment type="caution">
    <text evidence="2">The sequence shown here is derived from an EMBL/GenBank/DDBJ whole genome shotgun (WGS) entry which is preliminary data.</text>
</comment>
<dbReference type="OrthoDB" id="186490at2"/>
<dbReference type="EMBL" id="SOAU01000001">
    <property type="protein sequence ID" value="TDT15770.1"/>
    <property type="molecule type" value="Genomic_DNA"/>
</dbReference>
<dbReference type="Proteomes" id="UP000294558">
    <property type="component" value="Unassembled WGS sequence"/>
</dbReference>